<dbReference type="PANTHER" id="PTHR33751:SF1">
    <property type="entry name" value="CBB3-TYPE CYTOCHROME C OXIDASE SUBUNIT FIXP"/>
    <property type="match status" value="1"/>
</dbReference>
<evidence type="ECO:0000256" key="4">
    <source>
        <dbReference type="PROSITE-ProRule" id="PRU00433"/>
    </source>
</evidence>
<evidence type="ECO:0000256" key="5">
    <source>
        <dbReference type="SAM" id="Phobius"/>
    </source>
</evidence>
<dbReference type="InterPro" id="IPR009056">
    <property type="entry name" value="Cyt_c-like_dom"/>
</dbReference>
<dbReference type="RefSeq" id="WP_259311123.1">
    <property type="nucleotide sequence ID" value="NZ_CP087164.1"/>
</dbReference>
<feature type="transmembrane region" description="Helical" evidence="5">
    <location>
        <begin position="12"/>
        <end position="32"/>
    </location>
</feature>
<keyword evidence="5" id="KW-0812">Transmembrane</keyword>
<keyword evidence="2 4" id="KW-0479">Metal-binding</keyword>
<dbReference type="Gene3D" id="1.10.760.10">
    <property type="entry name" value="Cytochrome c-like domain"/>
    <property type="match status" value="2"/>
</dbReference>
<dbReference type="PANTHER" id="PTHR33751">
    <property type="entry name" value="CBB3-TYPE CYTOCHROME C OXIDASE SUBUNIT FIXP"/>
    <property type="match status" value="1"/>
</dbReference>
<sequence>MASEPGRLRHRLTVALIAGGLVGLGGVIGIAANVGTEKKVTTVNAPTTAAAAPVDPHVAAGAHDFVQFACAQCHGEQGRGGIAPGVPPLISVAKTLTPPELRSIIDHGLGESTNPTKPYMPVWGAVMSETQVSDLIAYLRAGLPRVPTAEPPPLPQRQGIAVEGAALYDRYGCINCHGPNGLGGVPNPQAPDKTIPPLSGADFRKEFNTDAKITAVIRSGSVIGRSPIVSMPHWGGIIREQQLQALVAYLKTLK</sequence>
<dbReference type="Pfam" id="PF13442">
    <property type="entry name" value="Cytochrome_CBB3"/>
    <property type="match status" value="1"/>
</dbReference>
<keyword evidence="5" id="KW-0472">Membrane</keyword>
<dbReference type="KEGG" id="sbae:DSM104329_03474"/>
<dbReference type="GO" id="GO:0046872">
    <property type="term" value="F:metal ion binding"/>
    <property type="evidence" value="ECO:0007669"/>
    <property type="project" value="UniProtKB-KW"/>
</dbReference>
<evidence type="ECO:0000313" key="8">
    <source>
        <dbReference type="Proteomes" id="UP001162834"/>
    </source>
</evidence>
<protein>
    <submittedName>
        <fullName evidence="7">Cbb3-type cytochrome c oxidase subunit CcoP</fullName>
    </submittedName>
</protein>
<evidence type="ECO:0000256" key="3">
    <source>
        <dbReference type="ARBA" id="ARBA00023004"/>
    </source>
</evidence>
<proteinExistence type="predicted"/>
<evidence type="ECO:0000259" key="6">
    <source>
        <dbReference type="PROSITE" id="PS51007"/>
    </source>
</evidence>
<evidence type="ECO:0000313" key="7">
    <source>
        <dbReference type="EMBL" id="UGS37062.1"/>
    </source>
</evidence>
<dbReference type="GO" id="GO:0020037">
    <property type="term" value="F:heme binding"/>
    <property type="evidence" value="ECO:0007669"/>
    <property type="project" value="InterPro"/>
</dbReference>
<dbReference type="GO" id="GO:0009055">
    <property type="term" value="F:electron transfer activity"/>
    <property type="evidence" value="ECO:0007669"/>
    <property type="project" value="InterPro"/>
</dbReference>
<dbReference type="EMBL" id="CP087164">
    <property type="protein sequence ID" value="UGS37062.1"/>
    <property type="molecule type" value="Genomic_DNA"/>
</dbReference>
<evidence type="ECO:0000256" key="2">
    <source>
        <dbReference type="ARBA" id="ARBA00022723"/>
    </source>
</evidence>
<dbReference type="PROSITE" id="PS51007">
    <property type="entry name" value="CYTC"/>
    <property type="match status" value="2"/>
</dbReference>
<dbReference type="InterPro" id="IPR036909">
    <property type="entry name" value="Cyt_c-like_dom_sf"/>
</dbReference>
<keyword evidence="3 4" id="KW-0408">Iron</keyword>
<name>A0A9E7C1Y0_9ACTN</name>
<keyword evidence="8" id="KW-1185">Reference proteome</keyword>
<dbReference type="AlphaFoldDB" id="A0A9E7C1Y0"/>
<gene>
    <name evidence="7" type="primary">ccoP</name>
    <name evidence="7" type="ORF">DSM104329_03474</name>
</gene>
<dbReference type="SUPFAM" id="SSF46626">
    <property type="entry name" value="Cytochrome c"/>
    <property type="match status" value="2"/>
</dbReference>
<organism evidence="7 8">
    <name type="scientific">Capillimicrobium parvum</name>
    <dbReference type="NCBI Taxonomy" id="2884022"/>
    <lineage>
        <taxon>Bacteria</taxon>
        <taxon>Bacillati</taxon>
        <taxon>Actinomycetota</taxon>
        <taxon>Thermoleophilia</taxon>
        <taxon>Solirubrobacterales</taxon>
        <taxon>Capillimicrobiaceae</taxon>
        <taxon>Capillimicrobium</taxon>
    </lineage>
</organism>
<reference evidence="7" key="1">
    <citation type="journal article" date="2022" name="Int. J. Syst. Evol. Microbiol.">
        <title>Pseudomonas aegrilactucae sp. nov. and Pseudomonas morbosilactucae sp. nov., pathogens causing bacterial rot of lettuce in Japan.</title>
        <authorList>
            <person name="Sawada H."/>
            <person name="Fujikawa T."/>
            <person name="Satou M."/>
        </authorList>
    </citation>
    <scope>NUCLEOTIDE SEQUENCE</scope>
    <source>
        <strain evidence="7">0166_1</strain>
    </source>
</reference>
<dbReference type="InterPro" id="IPR050597">
    <property type="entry name" value="Cytochrome_c_Oxidase_Subunit"/>
</dbReference>
<dbReference type="Proteomes" id="UP001162834">
    <property type="component" value="Chromosome"/>
</dbReference>
<keyword evidence="1 4" id="KW-0349">Heme</keyword>
<feature type="domain" description="Cytochrome c" evidence="6">
    <location>
        <begin position="159"/>
        <end position="254"/>
    </location>
</feature>
<accession>A0A9E7C1Y0</accession>
<keyword evidence="5" id="KW-1133">Transmembrane helix</keyword>
<feature type="domain" description="Cytochrome c" evidence="6">
    <location>
        <begin position="56"/>
        <end position="143"/>
    </location>
</feature>
<evidence type="ECO:0000256" key="1">
    <source>
        <dbReference type="ARBA" id="ARBA00022617"/>
    </source>
</evidence>
<dbReference type="Pfam" id="PF00034">
    <property type="entry name" value="Cytochrom_C"/>
    <property type="match status" value="1"/>
</dbReference>